<dbReference type="OrthoDB" id="4547145at2"/>
<name>A0A2T7UE36_9BURK</name>
<evidence type="ECO:0000256" key="1">
    <source>
        <dbReference type="PROSITE-ProRule" id="PRU00169"/>
    </source>
</evidence>
<comment type="caution">
    <text evidence="3">The sequence shown here is derived from an EMBL/GenBank/DDBJ whole genome shotgun (WGS) entry which is preliminary data.</text>
</comment>
<evidence type="ECO:0000313" key="3">
    <source>
        <dbReference type="EMBL" id="PVE42967.1"/>
    </source>
</evidence>
<dbReference type="GO" id="GO:0000160">
    <property type="term" value="P:phosphorelay signal transduction system"/>
    <property type="evidence" value="ECO:0007669"/>
    <property type="project" value="InterPro"/>
</dbReference>
<accession>A0A2T7UE36</accession>
<proteinExistence type="predicted"/>
<dbReference type="Gene3D" id="3.40.50.2300">
    <property type="match status" value="1"/>
</dbReference>
<gene>
    <name evidence="3" type="ORF">H663_009475</name>
</gene>
<dbReference type="AlphaFoldDB" id="A0A2T7UE36"/>
<organism evidence="3 4">
    <name type="scientific">Limnohabitans planktonicus II-D5</name>
    <dbReference type="NCBI Taxonomy" id="1293045"/>
    <lineage>
        <taxon>Bacteria</taxon>
        <taxon>Pseudomonadati</taxon>
        <taxon>Pseudomonadota</taxon>
        <taxon>Betaproteobacteria</taxon>
        <taxon>Burkholderiales</taxon>
        <taxon>Comamonadaceae</taxon>
        <taxon>Limnohabitans</taxon>
    </lineage>
</organism>
<keyword evidence="4" id="KW-1185">Reference proteome</keyword>
<dbReference type="PROSITE" id="PS50110">
    <property type="entry name" value="RESPONSE_REGULATORY"/>
    <property type="match status" value="1"/>
</dbReference>
<comment type="caution">
    <text evidence="1">Lacks conserved residue(s) required for the propagation of feature annotation.</text>
</comment>
<evidence type="ECO:0000259" key="2">
    <source>
        <dbReference type="PROSITE" id="PS50110"/>
    </source>
</evidence>
<dbReference type="Proteomes" id="UP000037507">
    <property type="component" value="Unassembled WGS sequence"/>
</dbReference>
<protein>
    <recommendedName>
        <fullName evidence="2">Response regulatory domain-containing protein</fullName>
    </recommendedName>
</protein>
<reference evidence="3" key="1">
    <citation type="submission" date="2017-04" db="EMBL/GenBank/DDBJ databases">
        <title>Unexpected and diverse lifestyles within the genus Limnohabitans.</title>
        <authorList>
            <person name="Kasalicky V."/>
            <person name="Mehrshad M."/>
            <person name="Andrei S.-A."/>
            <person name="Salcher M."/>
            <person name="Kratochvilova H."/>
            <person name="Simek K."/>
            <person name="Ghai R."/>
        </authorList>
    </citation>
    <scope>NUCLEOTIDE SEQUENCE [LARGE SCALE GENOMIC DNA]</scope>
    <source>
        <strain evidence="3">II-D5</strain>
    </source>
</reference>
<sequence length="85" mass="9570">MQSKLDFSLVLTRYGLELPERLHALNVKTQVIVMLSRVGRALTNDSIGRGAVALMSKPFNIEELMSEMDRVMGIFVSNQHVQNSH</sequence>
<dbReference type="InterPro" id="IPR011006">
    <property type="entry name" value="CheY-like_superfamily"/>
</dbReference>
<dbReference type="EMBL" id="LFYT02000009">
    <property type="protein sequence ID" value="PVE42967.1"/>
    <property type="molecule type" value="Genomic_DNA"/>
</dbReference>
<evidence type="ECO:0000313" key="4">
    <source>
        <dbReference type="Proteomes" id="UP000037507"/>
    </source>
</evidence>
<dbReference type="SUPFAM" id="SSF52172">
    <property type="entry name" value="CheY-like"/>
    <property type="match status" value="1"/>
</dbReference>
<dbReference type="RefSeq" id="WP_053169025.1">
    <property type="nucleotide sequence ID" value="NZ_LFYT02000009.1"/>
</dbReference>
<feature type="domain" description="Response regulatory" evidence="2">
    <location>
        <begin position="1"/>
        <end position="72"/>
    </location>
</feature>
<dbReference type="InterPro" id="IPR001789">
    <property type="entry name" value="Sig_transdc_resp-reg_receiver"/>
</dbReference>